<gene>
    <name evidence="7" type="ORF">PHACADRAFT_66714</name>
</gene>
<keyword evidence="5" id="KW-0732">Signal</keyword>
<dbReference type="EMBL" id="JH930806">
    <property type="protein sequence ID" value="EKM48701.1"/>
    <property type="molecule type" value="Genomic_DNA"/>
</dbReference>
<dbReference type="InterPro" id="IPR002938">
    <property type="entry name" value="FAD-bd"/>
</dbReference>
<dbReference type="Gene3D" id="3.50.50.60">
    <property type="entry name" value="FAD/NAD(P)-binding domain"/>
    <property type="match status" value="1"/>
</dbReference>
<reference evidence="7 8" key="1">
    <citation type="journal article" date="2012" name="BMC Genomics">
        <title>Comparative genomics of the white-rot fungi, Phanerochaete carnosa and P. chrysosporium, to elucidate the genetic basis of the distinct wood types they colonize.</title>
        <authorList>
            <person name="Suzuki H."/>
            <person name="MacDonald J."/>
            <person name="Syed K."/>
            <person name="Salamov A."/>
            <person name="Hori C."/>
            <person name="Aerts A."/>
            <person name="Henrissat B."/>
            <person name="Wiebenga A."/>
            <person name="vanKuyk P.A."/>
            <person name="Barry K."/>
            <person name="Lindquist E."/>
            <person name="LaButti K."/>
            <person name="Lapidus A."/>
            <person name="Lucas S."/>
            <person name="Coutinho P."/>
            <person name="Gong Y."/>
            <person name="Samejima M."/>
            <person name="Mahadevan R."/>
            <person name="Abou-Zaid M."/>
            <person name="de Vries R.P."/>
            <person name="Igarashi K."/>
            <person name="Yadav J.S."/>
            <person name="Grigoriev I.V."/>
            <person name="Master E.R."/>
        </authorList>
    </citation>
    <scope>NUCLEOTIDE SEQUENCE [LARGE SCALE GENOMIC DNA]</scope>
    <source>
        <strain evidence="7 8">HHB-10118-sp</strain>
    </source>
</reference>
<evidence type="ECO:0000259" key="6">
    <source>
        <dbReference type="Pfam" id="PF01494"/>
    </source>
</evidence>
<proteinExistence type="predicted"/>
<dbReference type="PRINTS" id="PR00420">
    <property type="entry name" value="RNGMNOXGNASE"/>
</dbReference>
<evidence type="ECO:0000256" key="5">
    <source>
        <dbReference type="SAM" id="SignalP"/>
    </source>
</evidence>
<dbReference type="InterPro" id="IPR050641">
    <property type="entry name" value="RIFMO-like"/>
</dbReference>
<keyword evidence="8" id="KW-1185">Reference proteome</keyword>
<protein>
    <recommendedName>
        <fullName evidence="6">FAD-binding domain-containing protein</fullName>
    </recommendedName>
</protein>
<sequence length="539" mass="58432">VGAGPSGLLLALTLLKNGVSVRIIERDAEYHRGERGPGIMPRSLEIEHFLGVADDVKKAAARSLVLQMYDPKDPYKIIKSSNILEQVEPTPAFPETVPATLGQWKHQAILRKAIEALGCSVELGTAFVSFQQDGEKVVTQLSKSADGKTVTEEAEFAYVVGADGGHSTVRKSLGVKFVGETREEGVMFVVDCVVEANHWYRQDLHAWGDTTSAFAAVRHTGTGQVFQVILSGPDVDYATLKNERSLEALQKALNKVTGRNDLVKEIINWQGEWRANIRMAEKFQVDRVFLVGDAAHTHSPTGGQGMNSSIQDAFNLGWKLALVVKGHAPPALLPSYEIERIPVISAMLEITTDLFNRTFGAGAAAAAAADREQIWFRGRKLYQLDVNYRWSTIVLDERFAGGESTRVAYGEPGQDVRAGDRAPDAPVSVGGTDTRLFDIFSPAHHTVLLFGVSEKEAEMLGVARTLPSDLVKILLVSSPGEVHVAANDVSSIVVEDKDGHGRRGYGLEGQADSVAVVVRPDGMIGAFATSAKGLERYFS</sequence>
<dbReference type="Proteomes" id="UP000008370">
    <property type="component" value="Unassembled WGS sequence"/>
</dbReference>
<dbReference type="GO" id="GO:0071949">
    <property type="term" value="F:FAD binding"/>
    <property type="evidence" value="ECO:0007669"/>
    <property type="project" value="InterPro"/>
</dbReference>
<evidence type="ECO:0000313" key="8">
    <source>
        <dbReference type="Proteomes" id="UP000008370"/>
    </source>
</evidence>
<feature type="signal peptide" evidence="5">
    <location>
        <begin position="1"/>
        <end position="20"/>
    </location>
</feature>
<dbReference type="STRING" id="650164.K5UGU3"/>
<evidence type="ECO:0000256" key="4">
    <source>
        <dbReference type="ARBA" id="ARBA00023002"/>
    </source>
</evidence>
<dbReference type="OrthoDB" id="2690153at2759"/>
<feature type="domain" description="FAD-binding" evidence="6">
    <location>
        <begin position="1"/>
        <end position="349"/>
    </location>
</feature>
<dbReference type="InParanoid" id="K5UGU3"/>
<keyword evidence="3" id="KW-0274">FAD</keyword>
<dbReference type="Gene3D" id="3.30.70.2450">
    <property type="match status" value="1"/>
</dbReference>
<dbReference type="PANTHER" id="PTHR43004:SF19">
    <property type="entry name" value="BINDING MONOOXYGENASE, PUTATIVE (JCVI)-RELATED"/>
    <property type="match status" value="1"/>
</dbReference>
<organism evidence="7 8">
    <name type="scientific">Phanerochaete carnosa (strain HHB-10118-sp)</name>
    <name type="common">White-rot fungus</name>
    <name type="synonym">Peniophora carnosa</name>
    <dbReference type="NCBI Taxonomy" id="650164"/>
    <lineage>
        <taxon>Eukaryota</taxon>
        <taxon>Fungi</taxon>
        <taxon>Dikarya</taxon>
        <taxon>Basidiomycota</taxon>
        <taxon>Agaricomycotina</taxon>
        <taxon>Agaricomycetes</taxon>
        <taxon>Polyporales</taxon>
        <taxon>Phanerochaetaceae</taxon>
        <taxon>Phanerochaete</taxon>
    </lineage>
</organism>
<dbReference type="AlphaFoldDB" id="K5UGU3"/>
<comment type="cofactor">
    <cofactor evidence="1">
        <name>FAD</name>
        <dbReference type="ChEBI" id="CHEBI:57692"/>
    </cofactor>
</comment>
<accession>K5UGU3</accession>
<name>K5UGU3_PHACS</name>
<evidence type="ECO:0000313" key="7">
    <source>
        <dbReference type="EMBL" id="EKM48701.1"/>
    </source>
</evidence>
<dbReference type="Gene3D" id="3.40.30.120">
    <property type="match status" value="1"/>
</dbReference>
<dbReference type="GeneID" id="18920231"/>
<feature type="non-terminal residue" evidence="7">
    <location>
        <position position="539"/>
    </location>
</feature>
<dbReference type="SUPFAM" id="SSF51905">
    <property type="entry name" value="FAD/NAD(P)-binding domain"/>
    <property type="match status" value="1"/>
</dbReference>
<feature type="chain" id="PRO_5003888489" description="FAD-binding domain-containing protein" evidence="5">
    <location>
        <begin position="21"/>
        <end position="539"/>
    </location>
</feature>
<dbReference type="KEGG" id="pco:PHACADRAFT_66714"/>
<dbReference type="Pfam" id="PF01494">
    <property type="entry name" value="FAD_binding_3"/>
    <property type="match status" value="1"/>
</dbReference>
<keyword evidence="2" id="KW-0285">Flavoprotein</keyword>
<evidence type="ECO:0000256" key="1">
    <source>
        <dbReference type="ARBA" id="ARBA00001974"/>
    </source>
</evidence>
<dbReference type="PANTHER" id="PTHR43004">
    <property type="entry name" value="TRK SYSTEM POTASSIUM UPTAKE PROTEIN"/>
    <property type="match status" value="1"/>
</dbReference>
<dbReference type="InterPro" id="IPR036188">
    <property type="entry name" value="FAD/NAD-bd_sf"/>
</dbReference>
<dbReference type="GO" id="GO:0016709">
    <property type="term" value="F:oxidoreductase activity, acting on paired donors, with incorporation or reduction of molecular oxygen, NAD(P)H as one donor, and incorporation of one atom of oxygen"/>
    <property type="evidence" value="ECO:0007669"/>
    <property type="project" value="UniProtKB-ARBA"/>
</dbReference>
<feature type="non-terminal residue" evidence="7">
    <location>
        <position position="1"/>
    </location>
</feature>
<keyword evidence="4" id="KW-0560">Oxidoreductase</keyword>
<evidence type="ECO:0000256" key="2">
    <source>
        <dbReference type="ARBA" id="ARBA00022630"/>
    </source>
</evidence>
<dbReference type="HOGENOM" id="CLU_009665_20_3_1"/>
<dbReference type="RefSeq" id="XP_007402747.1">
    <property type="nucleotide sequence ID" value="XM_007402685.1"/>
</dbReference>
<evidence type="ECO:0000256" key="3">
    <source>
        <dbReference type="ARBA" id="ARBA00022827"/>
    </source>
</evidence>